<keyword evidence="2" id="KW-1185">Reference proteome</keyword>
<protein>
    <submittedName>
        <fullName evidence="1">Uncharacterized protein</fullName>
    </submittedName>
</protein>
<sequence>MARISTYTLQIPLFQGHGRSAISNPSFPVPEALILTRTKYPKISSTSISVSFRPTLSWVCCRASSSSSVESNESSSTKIFIKGLPKSITEGRLEKAFSEYGEVSQVKLPLDKESGEALGYAYIWFAKEESAQLAVKEMNGKFFDGRFIYVTIARHDSSKSWRNPAPYKF</sequence>
<gene>
    <name evidence="1" type="ORF">L6164_012671</name>
</gene>
<dbReference type="EMBL" id="CM039430">
    <property type="protein sequence ID" value="KAI4345563.1"/>
    <property type="molecule type" value="Genomic_DNA"/>
</dbReference>
<comment type="caution">
    <text evidence="1">The sequence shown here is derived from an EMBL/GenBank/DDBJ whole genome shotgun (WGS) entry which is preliminary data.</text>
</comment>
<organism evidence="1 2">
    <name type="scientific">Bauhinia variegata</name>
    <name type="common">Purple orchid tree</name>
    <name type="synonym">Phanera variegata</name>
    <dbReference type="NCBI Taxonomy" id="167791"/>
    <lineage>
        <taxon>Eukaryota</taxon>
        <taxon>Viridiplantae</taxon>
        <taxon>Streptophyta</taxon>
        <taxon>Embryophyta</taxon>
        <taxon>Tracheophyta</taxon>
        <taxon>Spermatophyta</taxon>
        <taxon>Magnoliopsida</taxon>
        <taxon>eudicotyledons</taxon>
        <taxon>Gunneridae</taxon>
        <taxon>Pentapetalae</taxon>
        <taxon>rosids</taxon>
        <taxon>fabids</taxon>
        <taxon>Fabales</taxon>
        <taxon>Fabaceae</taxon>
        <taxon>Cercidoideae</taxon>
        <taxon>Cercideae</taxon>
        <taxon>Bauhiniinae</taxon>
        <taxon>Bauhinia</taxon>
    </lineage>
</organism>
<reference evidence="1 2" key="1">
    <citation type="journal article" date="2022" name="DNA Res.">
        <title>Chromosomal-level genome assembly of the orchid tree Bauhinia variegata (Leguminosae; Cercidoideae) supports the allotetraploid origin hypothesis of Bauhinia.</title>
        <authorList>
            <person name="Zhong Y."/>
            <person name="Chen Y."/>
            <person name="Zheng D."/>
            <person name="Pang J."/>
            <person name="Liu Y."/>
            <person name="Luo S."/>
            <person name="Meng S."/>
            <person name="Qian L."/>
            <person name="Wei D."/>
            <person name="Dai S."/>
            <person name="Zhou R."/>
        </authorList>
    </citation>
    <scope>NUCLEOTIDE SEQUENCE [LARGE SCALE GENOMIC DNA]</scope>
    <source>
        <strain evidence="1">BV-YZ2020</strain>
    </source>
</reference>
<proteinExistence type="predicted"/>
<dbReference type="Proteomes" id="UP000828941">
    <property type="component" value="Chromosome 5"/>
</dbReference>
<accession>A0ACB9PAA1</accession>
<evidence type="ECO:0000313" key="2">
    <source>
        <dbReference type="Proteomes" id="UP000828941"/>
    </source>
</evidence>
<name>A0ACB9PAA1_BAUVA</name>
<evidence type="ECO:0000313" key="1">
    <source>
        <dbReference type="EMBL" id="KAI4345563.1"/>
    </source>
</evidence>